<keyword evidence="7 11" id="KW-0442">Lipid degradation</keyword>
<dbReference type="EMBL" id="OOIL02006568">
    <property type="protein sequence ID" value="VFQ98255.1"/>
    <property type="molecule type" value="Genomic_DNA"/>
</dbReference>
<dbReference type="PROSITE" id="PS50008">
    <property type="entry name" value="PIPLC_Y_DOMAIN"/>
    <property type="match status" value="1"/>
</dbReference>
<accession>A0A484NA43</accession>
<dbReference type="Gene3D" id="1.10.238.10">
    <property type="entry name" value="EF-hand"/>
    <property type="match status" value="1"/>
</dbReference>
<dbReference type="PROSITE" id="PS50007">
    <property type="entry name" value="PIPLC_X_DOMAIN"/>
    <property type="match status" value="1"/>
</dbReference>
<evidence type="ECO:0000256" key="2">
    <source>
        <dbReference type="ARBA" id="ARBA00001913"/>
    </source>
</evidence>
<dbReference type="GO" id="GO:0005886">
    <property type="term" value="C:plasma membrane"/>
    <property type="evidence" value="ECO:0007669"/>
    <property type="project" value="UniProtKB-SubCell"/>
</dbReference>
<dbReference type="CDD" id="cd00275">
    <property type="entry name" value="C2_PLC_like"/>
    <property type="match status" value="1"/>
</dbReference>
<evidence type="ECO:0000256" key="5">
    <source>
        <dbReference type="ARBA" id="ARBA00022475"/>
    </source>
</evidence>
<sequence>MSHQRFRLCCCFLGFKLRGEEAPEQIRSVFENYSDENGIMTADNLLKFLKEFQKENEATIETAEKILREVKRLNHFHHKGLVIDEFFRYLLNDDLNNALKTTVHHDMNAPLAHYFIFTGHNSYLTGNQICSKSSVDPIVKALKRGVRVIELDLWPNSKMNDIIVWHGGTFTSKVKLIKCLKAIKNFAFVASAYPLIITFEDHLKADLQAQVAKVVVLVAVVVRVRFNFKLMMTEEPLNVQMVKQIFQEMLFCPESDLTEFPSPESLKGRIVISTKLPRKYSKSGTLIEQHTINETISSRNELLSINGSQHLQAEEILEGNADDEDGLERTPEYKNVIAIHASKLNGSKHNLPSHDHKVTRLSMSEETLKHVVNIHGRELIRFTQQNFLRVYPKGSRITSSNYNPLIGWTHGAQMVAFNMQGHEKHLRIMQGMFRANGGCGYLKKPAFLLGDGDCGEVFHPSALSVKTTLKVNIYMGEGWREDFHFRHFDYCSPPDFYAKVKIVGVACDRTKSERTKKIDDQWLPSWNGKGFEFPLRVPELALLLVAVKDHDPAGGDEFGGQTCLPVSELKTGFRCVPLYDRRGDKYSHVKLLMGFQIRACTTA</sequence>
<dbReference type="InterPro" id="IPR017946">
    <property type="entry name" value="PLC-like_Pdiesterase_TIM-brl"/>
</dbReference>
<evidence type="ECO:0000256" key="9">
    <source>
        <dbReference type="ARBA" id="ARBA00023136"/>
    </source>
</evidence>
<proteinExistence type="predicted"/>
<feature type="domain" description="C2" evidence="12">
    <location>
        <begin position="450"/>
        <end position="580"/>
    </location>
</feature>
<feature type="domain" description="PI-PLC Y-box" evidence="13">
    <location>
        <begin position="362"/>
        <end position="448"/>
    </location>
</feature>
<dbReference type="SUPFAM" id="SSF47473">
    <property type="entry name" value="EF-hand"/>
    <property type="match status" value="1"/>
</dbReference>
<evidence type="ECO:0000256" key="3">
    <source>
        <dbReference type="ARBA" id="ARBA00004202"/>
    </source>
</evidence>
<dbReference type="AlphaFoldDB" id="A0A484NA43"/>
<dbReference type="GO" id="GO:0051209">
    <property type="term" value="P:release of sequestered calcium ion into cytosol"/>
    <property type="evidence" value="ECO:0007669"/>
    <property type="project" value="TreeGrafter"/>
</dbReference>
<dbReference type="InterPro" id="IPR000909">
    <property type="entry name" value="PLipase_C_PInositol-sp_X_dom"/>
</dbReference>
<evidence type="ECO:0000259" key="12">
    <source>
        <dbReference type="PROSITE" id="PS50004"/>
    </source>
</evidence>
<keyword evidence="5" id="KW-1003">Cell membrane</keyword>
<dbReference type="OrthoDB" id="269822at2759"/>
<reference evidence="14 15" key="1">
    <citation type="submission" date="2018-04" db="EMBL/GenBank/DDBJ databases">
        <authorList>
            <person name="Vogel A."/>
        </authorList>
    </citation>
    <scope>NUCLEOTIDE SEQUENCE [LARGE SCALE GENOMIC DNA]</scope>
</reference>
<dbReference type="InterPro" id="IPR035892">
    <property type="entry name" value="C2_domain_sf"/>
</dbReference>
<dbReference type="PROSITE" id="PS50004">
    <property type="entry name" value="C2"/>
    <property type="match status" value="1"/>
</dbReference>
<dbReference type="SMART" id="SM00148">
    <property type="entry name" value="PLCXc"/>
    <property type="match status" value="1"/>
</dbReference>
<evidence type="ECO:0000256" key="8">
    <source>
        <dbReference type="ARBA" id="ARBA00023098"/>
    </source>
</evidence>
<dbReference type="SUPFAM" id="SSF51695">
    <property type="entry name" value="PLC-like phosphodiesterases"/>
    <property type="match status" value="1"/>
</dbReference>
<dbReference type="FunFam" id="2.60.40.150:FF:000060">
    <property type="entry name" value="Phosphoinositide phospholipase C"/>
    <property type="match status" value="1"/>
</dbReference>
<comment type="cofactor">
    <cofactor evidence="2">
        <name>Ca(2+)</name>
        <dbReference type="ChEBI" id="CHEBI:29108"/>
    </cofactor>
</comment>
<dbReference type="Pfam" id="PF00168">
    <property type="entry name" value="C2"/>
    <property type="match status" value="1"/>
</dbReference>
<dbReference type="Gene3D" id="2.60.40.150">
    <property type="entry name" value="C2 domain"/>
    <property type="match status" value="1"/>
</dbReference>
<dbReference type="GO" id="GO:0004435">
    <property type="term" value="F:phosphatidylinositol-4,5-bisphosphate phospholipase C activity"/>
    <property type="evidence" value="ECO:0007669"/>
    <property type="project" value="UniProtKB-EC"/>
</dbReference>
<keyword evidence="8 11" id="KW-0443">Lipid metabolism</keyword>
<keyword evidence="10" id="KW-0807">Transducer</keyword>
<dbReference type="SUPFAM" id="SSF49562">
    <property type="entry name" value="C2 domain (Calcium/lipid-binding domain, CaLB)"/>
    <property type="match status" value="1"/>
</dbReference>
<evidence type="ECO:0000256" key="6">
    <source>
        <dbReference type="ARBA" id="ARBA00022801"/>
    </source>
</evidence>
<keyword evidence="9" id="KW-0472">Membrane</keyword>
<evidence type="ECO:0000313" key="15">
    <source>
        <dbReference type="Proteomes" id="UP000595140"/>
    </source>
</evidence>
<dbReference type="Pfam" id="PF09279">
    <property type="entry name" value="EF-hand_like"/>
    <property type="match status" value="1"/>
</dbReference>
<evidence type="ECO:0000256" key="11">
    <source>
        <dbReference type="RuleBase" id="RU361133"/>
    </source>
</evidence>
<dbReference type="GO" id="GO:0006950">
    <property type="term" value="P:response to stress"/>
    <property type="evidence" value="ECO:0007669"/>
    <property type="project" value="UniProtKB-ARBA"/>
</dbReference>
<dbReference type="InterPro" id="IPR011992">
    <property type="entry name" value="EF-hand-dom_pair"/>
</dbReference>
<dbReference type="GO" id="GO:0016042">
    <property type="term" value="P:lipid catabolic process"/>
    <property type="evidence" value="ECO:0007669"/>
    <property type="project" value="UniProtKB-KW"/>
</dbReference>
<dbReference type="GO" id="GO:0048015">
    <property type="term" value="P:phosphatidylinositol-mediated signaling"/>
    <property type="evidence" value="ECO:0007669"/>
    <property type="project" value="TreeGrafter"/>
</dbReference>
<dbReference type="Gene3D" id="3.20.20.190">
    <property type="entry name" value="Phosphatidylinositol (PI) phosphodiesterase"/>
    <property type="match status" value="1"/>
</dbReference>
<dbReference type="InterPro" id="IPR015359">
    <property type="entry name" value="PLC_EF-hand-like"/>
</dbReference>
<name>A0A484NA43_9ASTE</name>
<evidence type="ECO:0000313" key="14">
    <source>
        <dbReference type="EMBL" id="VFQ98255.1"/>
    </source>
</evidence>
<dbReference type="InterPro" id="IPR001711">
    <property type="entry name" value="PLipase_C_Pinositol-sp_Y"/>
</dbReference>
<dbReference type="PANTHER" id="PTHR10336:SF194">
    <property type="entry name" value="PHOSPHOINOSITIDE PHOSPHOLIPASE C"/>
    <property type="match status" value="1"/>
</dbReference>
<dbReference type="PANTHER" id="PTHR10336">
    <property type="entry name" value="PHOSPHOINOSITIDE-SPECIFIC PHOSPHOLIPASE C FAMILY PROTEIN"/>
    <property type="match status" value="1"/>
</dbReference>
<dbReference type="Proteomes" id="UP000595140">
    <property type="component" value="Unassembled WGS sequence"/>
</dbReference>
<dbReference type="Pfam" id="PF00387">
    <property type="entry name" value="PI-PLC-Y"/>
    <property type="match status" value="1"/>
</dbReference>
<evidence type="ECO:0000256" key="7">
    <source>
        <dbReference type="ARBA" id="ARBA00022963"/>
    </source>
</evidence>
<comment type="catalytic activity">
    <reaction evidence="1 11">
        <text>a 1,2-diacyl-sn-glycero-3-phospho-(1D-myo-inositol-4,5-bisphosphate) + H2O = 1D-myo-inositol 1,4,5-trisphosphate + a 1,2-diacyl-sn-glycerol + H(+)</text>
        <dbReference type="Rhea" id="RHEA:33179"/>
        <dbReference type="ChEBI" id="CHEBI:15377"/>
        <dbReference type="ChEBI" id="CHEBI:15378"/>
        <dbReference type="ChEBI" id="CHEBI:17815"/>
        <dbReference type="ChEBI" id="CHEBI:58456"/>
        <dbReference type="ChEBI" id="CHEBI:203600"/>
        <dbReference type="EC" id="3.1.4.11"/>
    </reaction>
</comment>
<comment type="subcellular location">
    <subcellularLocation>
        <location evidence="3">Cell membrane</location>
        <topology evidence="3">Peripheral membrane protein</topology>
    </subcellularLocation>
</comment>
<dbReference type="InterPro" id="IPR001192">
    <property type="entry name" value="PI-PLC_fam"/>
</dbReference>
<evidence type="ECO:0000256" key="1">
    <source>
        <dbReference type="ARBA" id="ARBA00001195"/>
    </source>
</evidence>
<evidence type="ECO:0000256" key="4">
    <source>
        <dbReference type="ARBA" id="ARBA00012368"/>
    </source>
</evidence>
<organism evidence="14 15">
    <name type="scientific">Cuscuta campestris</name>
    <dbReference type="NCBI Taxonomy" id="132261"/>
    <lineage>
        <taxon>Eukaryota</taxon>
        <taxon>Viridiplantae</taxon>
        <taxon>Streptophyta</taxon>
        <taxon>Embryophyta</taxon>
        <taxon>Tracheophyta</taxon>
        <taxon>Spermatophyta</taxon>
        <taxon>Magnoliopsida</taxon>
        <taxon>eudicotyledons</taxon>
        <taxon>Gunneridae</taxon>
        <taxon>Pentapetalae</taxon>
        <taxon>asterids</taxon>
        <taxon>lamiids</taxon>
        <taxon>Solanales</taxon>
        <taxon>Convolvulaceae</taxon>
        <taxon>Cuscuteae</taxon>
        <taxon>Cuscuta</taxon>
        <taxon>Cuscuta subgen. Grammica</taxon>
        <taxon>Cuscuta sect. Cleistogrammica</taxon>
    </lineage>
</organism>
<dbReference type="EC" id="3.1.4.11" evidence="4 11"/>
<dbReference type="SMART" id="SM00239">
    <property type="entry name" value="C2"/>
    <property type="match status" value="1"/>
</dbReference>
<protein>
    <recommendedName>
        <fullName evidence="4 11">Phosphoinositide phospholipase C</fullName>
        <ecNumber evidence="4 11">3.1.4.11</ecNumber>
    </recommendedName>
</protein>
<dbReference type="SMART" id="SM00149">
    <property type="entry name" value="PLCYc"/>
    <property type="match status" value="1"/>
</dbReference>
<evidence type="ECO:0000256" key="10">
    <source>
        <dbReference type="ARBA" id="ARBA00023224"/>
    </source>
</evidence>
<dbReference type="PRINTS" id="PR00390">
    <property type="entry name" value="PHPHLIPASEC"/>
</dbReference>
<gene>
    <name evidence="14" type="ORF">CCAM_LOCUS40031</name>
</gene>
<dbReference type="InterPro" id="IPR000008">
    <property type="entry name" value="C2_dom"/>
</dbReference>
<keyword evidence="15" id="KW-1185">Reference proteome</keyword>
<evidence type="ECO:0000259" key="13">
    <source>
        <dbReference type="PROSITE" id="PS50008"/>
    </source>
</evidence>
<keyword evidence="6 11" id="KW-0378">Hydrolase</keyword>
<dbReference type="Pfam" id="PF00388">
    <property type="entry name" value="PI-PLC-X"/>
    <property type="match status" value="2"/>
</dbReference>